<organism evidence="5 6">
    <name type="scientific">Candidatus Magnetominusculus xianensis</name>
    <dbReference type="NCBI Taxonomy" id="1748249"/>
    <lineage>
        <taxon>Bacteria</taxon>
        <taxon>Pseudomonadati</taxon>
        <taxon>Nitrospirota</taxon>
        <taxon>Nitrospiria</taxon>
        <taxon>Nitrospirales</taxon>
        <taxon>Nitrospiraceae</taxon>
        <taxon>Candidatus Magnetominusculus</taxon>
    </lineage>
</organism>
<dbReference type="Proteomes" id="UP000060487">
    <property type="component" value="Unassembled WGS sequence"/>
</dbReference>
<accession>A0ABR5SGM9</accession>
<name>A0ABR5SGM9_9BACT</name>
<dbReference type="InterPro" id="IPR029044">
    <property type="entry name" value="Nucleotide-diphossugar_trans"/>
</dbReference>
<evidence type="ECO:0000256" key="4">
    <source>
        <dbReference type="HAMAP-Rule" id="MF_00057"/>
    </source>
</evidence>
<proteinExistence type="inferred from homology"/>
<dbReference type="PANTHER" id="PTHR42866">
    <property type="entry name" value="3-DEOXY-MANNO-OCTULOSONATE CYTIDYLYLTRANSFERASE"/>
    <property type="match status" value="1"/>
</dbReference>
<dbReference type="RefSeq" id="WP_085052330.1">
    <property type="nucleotide sequence ID" value="NZ_LNQR01000060.1"/>
</dbReference>
<keyword evidence="2 4" id="KW-0548">Nucleotidyltransferase</keyword>
<keyword evidence="3 4" id="KW-0448">Lipopolysaccharide biosynthesis</keyword>
<dbReference type="HAMAP" id="MF_00057">
    <property type="entry name" value="KdsB"/>
    <property type="match status" value="1"/>
</dbReference>
<dbReference type="InterPro" id="IPR004528">
    <property type="entry name" value="KdsB"/>
</dbReference>
<keyword evidence="6" id="KW-1185">Reference proteome</keyword>
<dbReference type="NCBIfam" id="NF009905">
    <property type="entry name" value="PRK13368.1"/>
    <property type="match status" value="1"/>
</dbReference>
<dbReference type="NCBIfam" id="NF003950">
    <property type="entry name" value="PRK05450.1-3"/>
    <property type="match status" value="1"/>
</dbReference>
<comment type="similarity">
    <text evidence="4">Belongs to the KdsB family.</text>
</comment>
<evidence type="ECO:0000256" key="1">
    <source>
        <dbReference type="ARBA" id="ARBA00022679"/>
    </source>
</evidence>
<dbReference type="CDD" id="cd02517">
    <property type="entry name" value="CMP-KDO-Synthetase"/>
    <property type="match status" value="1"/>
</dbReference>
<evidence type="ECO:0000256" key="2">
    <source>
        <dbReference type="ARBA" id="ARBA00022695"/>
    </source>
</evidence>
<dbReference type="EMBL" id="LNQR01000060">
    <property type="protein sequence ID" value="KWT85577.1"/>
    <property type="molecule type" value="Genomic_DNA"/>
</dbReference>
<reference evidence="5 6" key="1">
    <citation type="submission" date="2015-11" db="EMBL/GenBank/DDBJ databases">
        <authorList>
            <person name="Lin W."/>
        </authorList>
    </citation>
    <scope>NUCLEOTIDE SEQUENCE [LARGE SCALE GENOMIC DNA]</scope>
    <source>
        <strain evidence="5 6">HCH-1</strain>
    </source>
</reference>
<protein>
    <recommendedName>
        <fullName evidence="4">3-deoxy-manno-octulosonate cytidylyltransferase</fullName>
        <ecNumber evidence="4">2.7.7.38</ecNumber>
    </recommendedName>
    <alternativeName>
        <fullName evidence="4">CMP-2-keto-3-deoxyoctulosonic acid synthase</fullName>
        <shortName evidence="4">CKS</shortName>
        <shortName evidence="4">CMP-KDO synthase</shortName>
    </alternativeName>
</protein>
<evidence type="ECO:0000256" key="3">
    <source>
        <dbReference type="ARBA" id="ARBA00022985"/>
    </source>
</evidence>
<comment type="subcellular location">
    <subcellularLocation>
        <location evidence="4">Cytoplasm</location>
    </subcellularLocation>
</comment>
<keyword evidence="4" id="KW-0963">Cytoplasm</keyword>
<keyword evidence="1 4" id="KW-0808">Transferase</keyword>
<dbReference type="SUPFAM" id="SSF53448">
    <property type="entry name" value="Nucleotide-diphospho-sugar transferases"/>
    <property type="match status" value="1"/>
</dbReference>
<dbReference type="GO" id="GO:0008690">
    <property type="term" value="F:3-deoxy-manno-octulosonate cytidylyltransferase activity"/>
    <property type="evidence" value="ECO:0007669"/>
    <property type="project" value="UniProtKB-EC"/>
</dbReference>
<dbReference type="Pfam" id="PF02348">
    <property type="entry name" value="CTP_transf_3"/>
    <property type="match status" value="1"/>
</dbReference>
<sequence length="260" mass="28923">MKAAVIIPSRYASTRFNGKPLALINGLPMIRHVYDNAKKAALPETVIVATDDERIVDAVRAFGGEAIMTGTHHKSGTDRIFEAASAPNNNIYDIIVNVQGDEPLIRPDMIDAVIELLISDSRAGIATLKKRITEAEAIFDPNVVKVVTDADGFAMYFSRAPIPYYREFTTITKDCNIIFSGSTGQTHYYKHIGIYGYRREILQRMAGLTESPLERAESLEQLRAMDNGIRIKVGQTTHETIGVDCPTDIEKVKKWLNTYS</sequence>
<comment type="function">
    <text evidence="4">Activates KDO (a required 8-carbon sugar) for incorporation into bacterial lipopolysaccharide in Gram-negative bacteria.</text>
</comment>
<dbReference type="NCBIfam" id="NF003952">
    <property type="entry name" value="PRK05450.1-5"/>
    <property type="match status" value="1"/>
</dbReference>
<comment type="catalytic activity">
    <reaction evidence="4">
        <text>3-deoxy-alpha-D-manno-oct-2-ulosonate + CTP = CMP-3-deoxy-beta-D-manno-octulosonate + diphosphate</text>
        <dbReference type="Rhea" id="RHEA:23448"/>
        <dbReference type="ChEBI" id="CHEBI:33019"/>
        <dbReference type="ChEBI" id="CHEBI:37563"/>
        <dbReference type="ChEBI" id="CHEBI:85986"/>
        <dbReference type="ChEBI" id="CHEBI:85987"/>
        <dbReference type="EC" id="2.7.7.38"/>
    </reaction>
</comment>
<dbReference type="EC" id="2.7.7.38" evidence="4"/>
<evidence type="ECO:0000313" key="5">
    <source>
        <dbReference type="EMBL" id="KWT85577.1"/>
    </source>
</evidence>
<dbReference type="Gene3D" id="3.90.550.10">
    <property type="entry name" value="Spore Coat Polysaccharide Biosynthesis Protein SpsA, Chain A"/>
    <property type="match status" value="1"/>
</dbReference>
<dbReference type="NCBIfam" id="TIGR00466">
    <property type="entry name" value="kdsB"/>
    <property type="match status" value="1"/>
</dbReference>
<comment type="pathway">
    <text evidence="4">Nucleotide-sugar biosynthesis; CMP-3-deoxy-D-manno-octulosonate biosynthesis; CMP-3-deoxy-D-manno-octulosonate from 3-deoxy-D-manno-octulosonate and CTP: step 1/1.</text>
</comment>
<dbReference type="PANTHER" id="PTHR42866:SF2">
    <property type="entry name" value="3-DEOXY-MANNO-OCTULOSONATE CYTIDYLYLTRANSFERASE, MITOCHONDRIAL"/>
    <property type="match status" value="1"/>
</dbReference>
<comment type="caution">
    <text evidence="5">The sequence shown here is derived from an EMBL/GenBank/DDBJ whole genome shotgun (WGS) entry which is preliminary data.</text>
</comment>
<gene>
    <name evidence="5" type="primary">kpsU</name>
    <name evidence="4" type="synonym">kdsB</name>
    <name evidence="5" type="ORF">ASN18_1711</name>
</gene>
<dbReference type="InterPro" id="IPR003329">
    <property type="entry name" value="Cytidylyl_trans"/>
</dbReference>
<evidence type="ECO:0000313" key="6">
    <source>
        <dbReference type="Proteomes" id="UP000060487"/>
    </source>
</evidence>